<keyword evidence="3" id="KW-0997">Cell inner membrane</keyword>
<dbReference type="STRING" id="887898.HMPREF0551_2591"/>
<dbReference type="CDD" id="cd03221">
    <property type="entry name" value="ABCF_EF-3"/>
    <property type="match status" value="1"/>
</dbReference>
<dbReference type="EMBL" id="AEQP01000024">
    <property type="protein sequence ID" value="EFV93695.1"/>
    <property type="molecule type" value="Genomic_DNA"/>
</dbReference>
<dbReference type="Pfam" id="PF16326">
    <property type="entry name" value="ABC_tran_CTD"/>
    <property type="match status" value="1"/>
</dbReference>
<dbReference type="Gene3D" id="3.40.50.300">
    <property type="entry name" value="P-loop containing nucleotide triphosphate hydrolases"/>
    <property type="match status" value="2"/>
</dbReference>
<accession>E7S139</accession>
<dbReference type="FunFam" id="3.40.50.300:FF:000309">
    <property type="entry name" value="ABC transporter ATP-binding protein"/>
    <property type="match status" value="1"/>
</dbReference>
<comment type="subcellular location">
    <subcellularLocation>
        <location evidence="13">Cytoplasm</location>
    </subcellularLocation>
    <text evidence="13">Associates with ribosomes.</text>
</comment>
<comment type="catalytic activity">
    <reaction evidence="11 13">
        <text>ATP + H2O = ADP + phosphate + H(+)</text>
        <dbReference type="Rhea" id="RHEA:13065"/>
        <dbReference type="ChEBI" id="CHEBI:15377"/>
        <dbReference type="ChEBI" id="CHEBI:15378"/>
        <dbReference type="ChEBI" id="CHEBI:30616"/>
        <dbReference type="ChEBI" id="CHEBI:43474"/>
        <dbReference type="ChEBI" id="CHEBI:456216"/>
    </reaction>
</comment>
<comment type="caution">
    <text evidence="16">The sequence shown here is derived from an EMBL/GenBank/DDBJ whole genome shotgun (WGS) entry which is preliminary data.</text>
</comment>
<evidence type="ECO:0000256" key="3">
    <source>
        <dbReference type="ARBA" id="ARBA00022519"/>
    </source>
</evidence>
<evidence type="ECO:0000256" key="14">
    <source>
        <dbReference type="SAM" id="MobiDB-lite"/>
    </source>
</evidence>
<keyword evidence="6 13" id="KW-0227">DNA damage</keyword>
<evidence type="ECO:0000256" key="4">
    <source>
        <dbReference type="ARBA" id="ARBA00022737"/>
    </source>
</evidence>
<evidence type="ECO:0000256" key="1">
    <source>
        <dbReference type="ARBA" id="ARBA00022475"/>
    </source>
</evidence>
<evidence type="ECO:0000256" key="8">
    <source>
        <dbReference type="ARBA" id="ARBA00022840"/>
    </source>
</evidence>
<keyword evidence="1" id="KW-1003">Cell membrane</keyword>
<dbReference type="InterPro" id="IPR027417">
    <property type="entry name" value="P-loop_NTPase"/>
</dbReference>
<evidence type="ECO:0000256" key="7">
    <source>
        <dbReference type="ARBA" id="ARBA00022801"/>
    </source>
</evidence>
<evidence type="ECO:0000256" key="9">
    <source>
        <dbReference type="ARBA" id="ARBA00023125"/>
    </source>
</evidence>
<dbReference type="PANTHER" id="PTHR42855:SF1">
    <property type="entry name" value="ABC TRANSPORTER DOMAIN-CONTAINING PROTEIN"/>
    <property type="match status" value="1"/>
</dbReference>
<dbReference type="AlphaFoldDB" id="E7S139"/>
<dbReference type="InterPro" id="IPR032524">
    <property type="entry name" value="ABC_tran_C"/>
</dbReference>
<keyword evidence="7 13" id="KW-0378">Hydrolase</keyword>
<feature type="domain" description="ABC transporter" evidence="15">
    <location>
        <begin position="39"/>
        <end position="267"/>
    </location>
</feature>
<keyword evidence="17" id="KW-1185">Reference proteome</keyword>
<feature type="region of interest" description="Disordered" evidence="14">
    <location>
        <begin position="587"/>
        <end position="617"/>
    </location>
</feature>
<evidence type="ECO:0000256" key="13">
    <source>
        <dbReference type="HAMAP-Rule" id="MF_00848"/>
    </source>
</evidence>
<dbReference type="GO" id="GO:0006281">
    <property type="term" value="P:DNA repair"/>
    <property type="evidence" value="ECO:0007669"/>
    <property type="project" value="UniProtKB-KW"/>
</dbReference>
<dbReference type="Gene3D" id="1.10.287.380">
    <property type="entry name" value="Valyl-tRNA synthetase, C-terminal domain"/>
    <property type="match status" value="1"/>
</dbReference>
<evidence type="ECO:0000259" key="15">
    <source>
        <dbReference type="PROSITE" id="PS50893"/>
    </source>
</evidence>
<keyword evidence="9 13" id="KW-0238">DNA-binding</keyword>
<protein>
    <recommendedName>
        <fullName evidence="13">ATP-binding protein Uup</fullName>
        <ecNumber evidence="13">3.6.1.-</ecNumber>
    </recommendedName>
</protein>
<dbReference type="SUPFAM" id="SSF52540">
    <property type="entry name" value="P-loop containing nucleoside triphosphate hydrolases"/>
    <property type="match status" value="2"/>
</dbReference>
<proteinExistence type="inferred from homology"/>
<evidence type="ECO:0000256" key="5">
    <source>
        <dbReference type="ARBA" id="ARBA00022741"/>
    </source>
</evidence>
<comment type="similarity">
    <text evidence="12 13">Belongs to the ABC transporter superfamily. ABCF family. Uup subfamily.</text>
</comment>
<reference evidence="16 17" key="1">
    <citation type="submission" date="2010-12" db="EMBL/GenBank/DDBJ databases">
        <authorList>
            <person name="Muzny D."/>
            <person name="Qin X."/>
            <person name="Deng J."/>
            <person name="Jiang H."/>
            <person name="Liu Y."/>
            <person name="Qu J."/>
            <person name="Song X.-Z."/>
            <person name="Zhang L."/>
            <person name="Thornton R."/>
            <person name="Coyle M."/>
            <person name="Francisco L."/>
            <person name="Jackson L."/>
            <person name="Javaid M."/>
            <person name="Korchina V."/>
            <person name="Kovar C."/>
            <person name="Mata R."/>
            <person name="Mathew T."/>
            <person name="Ngo R."/>
            <person name="Nguyen L."/>
            <person name="Nguyen N."/>
            <person name="Okwuonu G."/>
            <person name="Ongeri F."/>
            <person name="Pham C."/>
            <person name="Simmons D."/>
            <person name="Wilczek-Boney K."/>
            <person name="Hale W."/>
            <person name="Jakkamsetti A."/>
            <person name="Pham P."/>
            <person name="Ruth R."/>
            <person name="San Lucas F."/>
            <person name="Warren J."/>
            <person name="Zhang J."/>
            <person name="Zhao Z."/>
            <person name="Zhou C."/>
            <person name="Zhu D."/>
            <person name="Lee S."/>
            <person name="Bess C."/>
            <person name="Blankenburg K."/>
            <person name="Forbes L."/>
            <person name="Fu Q."/>
            <person name="Gubbala S."/>
            <person name="Hirani K."/>
            <person name="Jayaseelan J.C."/>
            <person name="Lara F."/>
            <person name="Munidasa M."/>
            <person name="Palculict T."/>
            <person name="Patil S."/>
            <person name="Pu L.-L."/>
            <person name="Saada N."/>
            <person name="Tang L."/>
            <person name="Weissenberger G."/>
            <person name="Zhu Y."/>
            <person name="Hemphill L."/>
            <person name="Shang Y."/>
            <person name="Youmans B."/>
            <person name="Ayvaz T."/>
            <person name="Ross M."/>
            <person name="Santibanez J."/>
            <person name="Aqrawi P."/>
            <person name="Gross S."/>
            <person name="Joshi V."/>
            <person name="Fowler G."/>
            <person name="Nazareth L."/>
            <person name="Reid J."/>
            <person name="Worley K."/>
            <person name="Petrosino J."/>
            <person name="Highlander S."/>
            <person name="Gibbs R."/>
        </authorList>
    </citation>
    <scope>NUCLEOTIDE SEQUENCE [LARGE SCALE GENOMIC DNA]</scope>
    <source>
        <strain evidence="16 17">ATCC 51599</strain>
    </source>
</reference>
<dbReference type="GO" id="GO:0005524">
    <property type="term" value="F:ATP binding"/>
    <property type="evidence" value="ECO:0007669"/>
    <property type="project" value="UniProtKB-UniRule"/>
</dbReference>
<keyword evidence="8 13" id="KW-0067">ATP-binding</keyword>
<name>E7S139_9BURK</name>
<dbReference type="SMART" id="SM00382">
    <property type="entry name" value="AAA"/>
    <property type="match status" value="2"/>
</dbReference>
<dbReference type="InterPro" id="IPR051309">
    <property type="entry name" value="ABCF_ATPase"/>
</dbReference>
<keyword evidence="2 13" id="KW-0963">Cytoplasm</keyword>
<dbReference type="EC" id="3.6.1.-" evidence="13"/>
<dbReference type="Proteomes" id="UP000011021">
    <property type="component" value="Unassembled WGS sequence"/>
</dbReference>
<dbReference type="InterPro" id="IPR037118">
    <property type="entry name" value="Val-tRNA_synth_C_sf"/>
</dbReference>
<keyword evidence="5 13" id="KW-0547">Nucleotide-binding</keyword>
<gene>
    <name evidence="13" type="primary">uup</name>
    <name evidence="16" type="ORF">HMPREF0551_2591</name>
</gene>
<evidence type="ECO:0000256" key="6">
    <source>
        <dbReference type="ARBA" id="ARBA00022763"/>
    </source>
</evidence>
<evidence type="ECO:0000256" key="12">
    <source>
        <dbReference type="ARBA" id="ARBA00061478"/>
    </source>
</evidence>
<evidence type="ECO:0000313" key="16">
    <source>
        <dbReference type="EMBL" id="EFV93695.1"/>
    </source>
</evidence>
<dbReference type="GO" id="GO:0016887">
    <property type="term" value="F:ATP hydrolysis activity"/>
    <property type="evidence" value="ECO:0007669"/>
    <property type="project" value="UniProtKB-UniRule"/>
</dbReference>
<keyword evidence="3" id="KW-0472">Membrane</keyword>
<dbReference type="Pfam" id="PF12848">
    <property type="entry name" value="ABC_tran_Xtn"/>
    <property type="match status" value="1"/>
</dbReference>
<dbReference type="GO" id="GO:0003677">
    <property type="term" value="F:DNA binding"/>
    <property type="evidence" value="ECO:0007669"/>
    <property type="project" value="UniProtKB-UniRule"/>
</dbReference>
<organism evidence="16 17">
    <name type="scientific">Lautropia mirabilis ATCC 51599</name>
    <dbReference type="NCBI Taxonomy" id="887898"/>
    <lineage>
        <taxon>Bacteria</taxon>
        <taxon>Pseudomonadati</taxon>
        <taxon>Pseudomonadota</taxon>
        <taxon>Betaproteobacteria</taxon>
        <taxon>Burkholderiales</taxon>
        <taxon>Burkholderiaceae</taxon>
        <taxon>Lautropia</taxon>
    </lineage>
</organism>
<dbReference type="InterPro" id="IPR003439">
    <property type="entry name" value="ABC_transporter-like_ATP-bd"/>
</dbReference>
<dbReference type="InterPro" id="IPR032781">
    <property type="entry name" value="ABC_tran_Xtn"/>
</dbReference>
<evidence type="ECO:0000313" key="17">
    <source>
        <dbReference type="Proteomes" id="UP000011021"/>
    </source>
</evidence>
<evidence type="ECO:0000256" key="11">
    <source>
        <dbReference type="ARBA" id="ARBA00049360"/>
    </source>
</evidence>
<dbReference type="InterPro" id="IPR043686">
    <property type="entry name" value="Uup"/>
</dbReference>
<dbReference type="GO" id="GO:0043022">
    <property type="term" value="F:ribosome binding"/>
    <property type="evidence" value="ECO:0007669"/>
    <property type="project" value="UniProtKB-UniRule"/>
</dbReference>
<keyword evidence="10 13" id="KW-0234">DNA repair</keyword>
<feature type="domain" description="ABC transporter" evidence="15">
    <location>
        <begin position="334"/>
        <end position="560"/>
    </location>
</feature>
<keyword evidence="4 13" id="KW-0677">Repeat</keyword>
<dbReference type="HOGENOM" id="CLU_000604_36_0_4"/>
<dbReference type="eggNOG" id="COG0488">
    <property type="taxonomic scope" value="Bacteria"/>
</dbReference>
<dbReference type="GO" id="GO:0005737">
    <property type="term" value="C:cytoplasm"/>
    <property type="evidence" value="ECO:0007669"/>
    <property type="project" value="UniProtKB-SubCell"/>
</dbReference>
<dbReference type="PROSITE" id="PS50893">
    <property type="entry name" value="ABC_TRANSPORTER_2"/>
    <property type="match status" value="2"/>
</dbReference>
<sequence>MAVVPPAVCAAPNSSGLPIYRRGPGAIDTDLSPSTCNEIPSVSVLFSLIDAGLAFGAHPLLDGAAFTLTAGERLGLIGRNGTGKSSLLNVIAGRIQLDDGRAVVRDGLRIVLVEQEPVLPPAGTLFESLLARGTAAGLVDERDERRYWALQARLRAELDRFGVDPEVDPEGLSGGQNKRAALALAFALEPDLLLLDEPTNHLDIEAIEALEAIVNAGPAAIIITHDRRFLDQVATRIIELDRGLVRSFPGNFATYEKVRGEQLEAEAVANRKFDKFWAQEEVWIRKGIEARRTRNEGRVRRLEALREARAARRERTGQIRLEVDAGERSGKLVCETRQAGISLGGRCLVRDLDLTIMRGDRIGLIGPNGIGKSTLLKLILGEYPPDTGSVRLGSNLQIAYFDQLREQLDPEQSVANTVSPGSEYVEINGARRHIMSYLQDFLFPSNRANSPVRTLSGGERNRLLLARLFARPANLLVLDEPTNDLDLESIDLLESMLQSYPGTLLLVSHDRRFLDNVVTSVLVAQGDGHWLELVGGYSDWLAWRQTQPNQAPSGFGAAVIASSAGQAGAEGGDTANRAASASGAQAADAAGSASSPAGASSASSEAARPRGGRLTLSNREVRDLANLPGEIETLEAEIAADQARMNEPDFFRQPPEQIKDFQTALADKEQKVLDMMTRWEELLEKEAQVNASRGR</sequence>
<dbReference type="PROSITE" id="PS00211">
    <property type="entry name" value="ABC_TRANSPORTER_1"/>
    <property type="match status" value="1"/>
</dbReference>
<dbReference type="InterPro" id="IPR003593">
    <property type="entry name" value="AAA+_ATPase"/>
</dbReference>
<feature type="compositionally biased region" description="Low complexity" evidence="14">
    <location>
        <begin position="587"/>
        <end position="606"/>
    </location>
</feature>
<dbReference type="HAMAP" id="MF_00848">
    <property type="entry name" value="Uup"/>
    <property type="match status" value="1"/>
</dbReference>
<dbReference type="PANTHER" id="PTHR42855">
    <property type="entry name" value="ABC TRANSPORTER ATP-BINDING SUBUNIT"/>
    <property type="match status" value="1"/>
</dbReference>
<dbReference type="InterPro" id="IPR017871">
    <property type="entry name" value="ABC_transporter-like_CS"/>
</dbReference>
<evidence type="ECO:0000256" key="2">
    <source>
        <dbReference type="ARBA" id="ARBA00022490"/>
    </source>
</evidence>
<feature type="binding site" evidence="13">
    <location>
        <begin position="78"/>
        <end position="85"/>
    </location>
    <ligand>
        <name>ATP</name>
        <dbReference type="ChEBI" id="CHEBI:30616"/>
        <label>1</label>
    </ligand>
</feature>
<feature type="binding site" evidence="13">
    <location>
        <begin position="366"/>
        <end position="373"/>
    </location>
    <ligand>
        <name>ATP</name>
        <dbReference type="ChEBI" id="CHEBI:30616"/>
        <label>2</label>
    </ligand>
</feature>
<evidence type="ECO:0000256" key="10">
    <source>
        <dbReference type="ARBA" id="ARBA00023204"/>
    </source>
</evidence>
<comment type="function">
    <text evidence="13">Probably plays a role in ribosome assembly or function. May be involved in resolution of branched DNA intermediates that result from template switching in postreplication gaps. Binds DNA and has ATPase activity.</text>
</comment>
<dbReference type="Pfam" id="PF00005">
    <property type="entry name" value="ABC_tran"/>
    <property type="match status" value="2"/>
</dbReference>